<dbReference type="Proteomes" id="UP000191110">
    <property type="component" value="Unassembled WGS sequence"/>
</dbReference>
<dbReference type="OrthoDB" id="9763489at2"/>
<evidence type="ECO:0000256" key="9">
    <source>
        <dbReference type="ARBA" id="ARBA00031501"/>
    </source>
</evidence>
<evidence type="ECO:0000313" key="12">
    <source>
        <dbReference type="Proteomes" id="UP000191110"/>
    </source>
</evidence>
<protein>
    <recommendedName>
        <fullName evidence="4 10">4-alpha-glucanotransferase</fullName>
        <ecNumber evidence="3 10">2.4.1.25</ecNumber>
    </recommendedName>
    <alternativeName>
        <fullName evidence="8 10">Amylomaltase</fullName>
    </alternativeName>
    <alternativeName>
        <fullName evidence="9 10">Disproportionating enzyme</fullName>
    </alternativeName>
</protein>
<keyword evidence="12" id="KW-1185">Reference proteome</keyword>
<keyword evidence="5 10" id="KW-0328">Glycosyltransferase</keyword>
<dbReference type="EMBL" id="MPRL01000002">
    <property type="protein sequence ID" value="OOZ42158.1"/>
    <property type="molecule type" value="Genomic_DNA"/>
</dbReference>
<dbReference type="EC" id="2.4.1.25" evidence="3 10"/>
<proteinExistence type="inferred from homology"/>
<dbReference type="GO" id="GO:0004134">
    <property type="term" value="F:4-alpha-glucanotransferase activity"/>
    <property type="evidence" value="ECO:0007669"/>
    <property type="project" value="UniProtKB-EC"/>
</dbReference>
<evidence type="ECO:0000256" key="8">
    <source>
        <dbReference type="ARBA" id="ARBA00031423"/>
    </source>
</evidence>
<dbReference type="Pfam" id="PF02446">
    <property type="entry name" value="Glyco_hydro_77"/>
    <property type="match status" value="1"/>
</dbReference>
<comment type="caution">
    <text evidence="11">The sequence shown here is derived from an EMBL/GenBank/DDBJ whole genome shotgun (WGS) entry which is preliminary data.</text>
</comment>
<dbReference type="PANTHER" id="PTHR32438">
    <property type="entry name" value="4-ALPHA-GLUCANOTRANSFERASE DPE1, CHLOROPLASTIC/AMYLOPLASTIC"/>
    <property type="match status" value="1"/>
</dbReference>
<dbReference type="NCBIfam" id="NF011079">
    <property type="entry name" value="PRK14508.1-2"/>
    <property type="match status" value="1"/>
</dbReference>
<evidence type="ECO:0000256" key="5">
    <source>
        <dbReference type="ARBA" id="ARBA00022676"/>
    </source>
</evidence>
<evidence type="ECO:0000256" key="6">
    <source>
        <dbReference type="ARBA" id="ARBA00022679"/>
    </source>
</evidence>
<reference evidence="11 12" key="1">
    <citation type="submission" date="2016-11" db="EMBL/GenBank/DDBJ databases">
        <title>Mixed transmission modes and dynamic genome evolution in an obligate animal-bacterial symbiosis.</title>
        <authorList>
            <person name="Russell S.L."/>
            <person name="Corbett-Detig R.B."/>
            <person name="Cavanaugh C.M."/>
        </authorList>
    </citation>
    <scope>NUCLEOTIDE SEQUENCE [LARGE SCALE GENOMIC DNA]</scope>
    <source>
        <strain evidence="11">Sveles-Q1</strain>
    </source>
</reference>
<dbReference type="GO" id="GO:0005975">
    <property type="term" value="P:carbohydrate metabolic process"/>
    <property type="evidence" value="ECO:0007669"/>
    <property type="project" value="InterPro"/>
</dbReference>
<organism evidence="11 12">
    <name type="scientific">Solemya pervernicosa gill symbiont</name>
    <dbReference type="NCBI Taxonomy" id="642797"/>
    <lineage>
        <taxon>Bacteria</taxon>
        <taxon>Pseudomonadati</taxon>
        <taxon>Pseudomonadota</taxon>
        <taxon>Gammaproteobacteria</taxon>
        <taxon>sulfur-oxidizing symbionts</taxon>
    </lineage>
</organism>
<comment type="similarity">
    <text evidence="2 10">Belongs to the disproportionating enzyme family.</text>
</comment>
<sequence length="494" mass="56386">MSITTQSGEQGALRSRQAGVLLHPTSLPGAWDCGDLGSEAFNFVNFLAAAGQKVWQILPLGPTHNDLSPYQSLSAYAGNPELISIEKLVEWGWLAAEQIKKPGKQKKPPLIAKAFAAIMHAEHGEVRNEFEVFVANNSEWLEDYALYRLLKNNHQGKGWFDWPTPLRDRSESALKEVRHNNAEALAEIRFEQFLFQRQWFELKHYANERGISIFGDVPIFVAYDSADVWAHRDGFALDADGRPTVVAGVPPDYFSETGQRWGNPHYDWAQMEQDGFSWWLERMRYQLKLFDLIRIDHFRGFEAYWEVPADEETAINGRWVKAPGDQLFDRLHEEFDPLPVIAEDLGIITEEVEALRLKYGLPGMKILQFAFDSGADNPYLPHNLQRNSVVYTGTHDNNTTLGWFDELSPELQAHIGYYLADQSESMPWLLIRAALASVSRLAIVPMQDLMALDASQRMNTPGTTEGNWGWRFQWSELKEGTAERLNELVIRYGR</sequence>
<comment type="catalytic activity">
    <reaction evidence="1 10">
        <text>Transfers a segment of a (1-&gt;4)-alpha-D-glucan to a new position in an acceptor, which may be glucose or a (1-&gt;4)-alpha-D-glucan.</text>
        <dbReference type="EC" id="2.4.1.25"/>
    </reaction>
</comment>
<evidence type="ECO:0000256" key="4">
    <source>
        <dbReference type="ARBA" id="ARBA00020295"/>
    </source>
</evidence>
<dbReference type="InterPro" id="IPR003385">
    <property type="entry name" value="Glyco_hydro_77"/>
</dbReference>
<dbReference type="NCBIfam" id="TIGR00217">
    <property type="entry name" value="malQ"/>
    <property type="match status" value="1"/>
</dbReference>
<dbReference type="NCBIfam" id="NF011080">
    <property type="entry name" value="PRK14508.1-3"/>
    <property type="match status" value="1"/>
</dbReference>
<dbReference type="AlphaFoldDB" id="A0A1T2LAM2"/>
<dbReference type="RefSeq" id="WP_078482185.1">
    <property type="nucleotide sequence ID" value="NZ_MPRL01000002.1"/>
</dbReference>
<evidence type="ECO:0000256" key="7">
    <source>
        <dbReference type="ARBA" id="ARBA00023277"/>
    </source>
</evidence>
<dbReference type="SUPFAM" id="SSF51445">
    <property type="entry name" value="(Trans)glycosidases"/>
    <property type="match status" value="1"/>
</dbReference>
<evidence type="ECO:0000313" key="11">
    <source>
        <dbReference type="EMBL" id="OOZ42158.1"/>
    </source>
</evidence>
<gene>
    <name evidence="11" type="ORF">BOW53_00845</name>
</gene>
<keyword evidence="7 10" id="KW-0119">Carbohydrate metabolism</keyword>
<dbReference type="InterPro" id="IPR017853">
    <property type="entry name" value="GH"/>
</dbReference>
<evidence type="ECO:0000256" key="3">
    <source>
        <dbReference type="ARBA" id="ARBA00012560"/>
    </source>
</evidence>
<evidence type="ECO:0000256" key="10">
    <source>
        <dbReference type="RuleBase" id="RU361207"/>
    </source>
</evidence>
<keyword evidence="6 10" id="KW-0808">Transferase</keyword>
<dbReference type="Gene3D" id="3.20.20.80">
    <property type="entry name" value="Glycosidases"/>
    <property type="match status" value="1"/>
</dbReference>
<evidence type="ECO:0000256" key="2">
    <source>
        <dbReference type="ARBA" id="ARBA00005684"/>
    </source>
</evidence>
<evidence type="ECO:0000256" key="1">
    <source>
        <dbReference type="ARBA" id="ARBA00000439"/>
    </source>
</evidence>
<name>A0A1T2LAM2_9GAMM</name>
<dbReference type="PANTHER" id="PTHR32438:SF5">
    <property type="entry name" value="4-ALPHA-GLUCANOTRANSFERASE DPE1, CHLOROPLASTIC_AMYLOPLASTIC"/>
    <property type="match status" value="1"/>
</dbReference>
<accession>A0A1T2LAM2</accession>